<gene>
    <name evidence="4" type="ORF">D0Y65_011344</name>
</gene>
<dbReference type="AlphaFoldDB" id="A0A445KJD0"/>
<feature type="compositionally biased region" description="Basic and acidic residues" evidence="3">
    <location>
        <begin position="89"/>
        <end position="105"/>
    </location>
</feature>
<evidence type="ECO:0000313" key="4">
    <source>
        <dbReference type="EMBL" id="RZC11058.1"/>
    </source>
</evidence>
<proteinExistence type="predicted"/>
<dbReference type="GO" id="GO:0005737">
    <property type="term" value="C:cytoplasm"/>
    <property type="evidence" value="ECO:0007669"/>
    <property type="project" value="UniProtKB-SubCell"/>
</dbReference>
<organism evidence="4 5">
    <name type="scientific">Glycine soja</name>
    <name type="common">Wild soybean</name>
    <dbReference type="NCBI Taxonomy" id="3848"/>
    <lineage>
        <taxon>Eukaryota</taxon>
        <taxon>Viridiplantae</taxon>
        <taxon>Streptophyta</taxon>
        <taxon>Embryophyta</taxon>
        <taxon>Tracheophyta</taxon>
        <taxon>Spermatophyta</taxon>
        <taxon>Magnoliopsida</taxon>
        <taxon>eudicotyledons</taxon>
        <taxon>Gunneridae</taxon>
        <taxon>Pentapetalae</taxon>
        <taxon>rosids</taxon>
        <taxon>fabids</taxon>
        <taxon>Fabales</taxon>
        <taxon>Fabaceae</taxon>
        <taxon>Papilionoideae</taxon>
        <taxon>50 kb inversion clade</taxon>
        <taxon>NPAAA clade</taxon>
        <taxon>indigoferoid/millettioid clade</taxon>
        <taxon>Phaseoleae</taxon>
        <taxon>Glycine</taxon>
        <taxon>Glycine subgen. Soja</taxon>
    </lineage>
</organism>
<comment type="caution">
    <text evidence="4">The sequence shown here is derived from an EMBL/GenBank/DDBJ whole genome shotgun (WGS) entry which is preliminary data.</text>
</comment>
<feature type="region of interest" description="Disordered" evidence="3">
    <location>
        <begin position="67"/>
        <end position="142"/>
    </location>
</feature>
<feature type="non-terminal residue" evidence="4">
    <location>
        <position position="1"/>
    </location>
</feature>
<evidence type="ECO:0000256" key="2">
    <source>
        <dbReference type="ARBA" id="ARBA00022490"/>
    </source>
</evidence>
<dbReference type="Proteomes" id="UP000289340">
    <property type="component" value="Chromosome 5"/>
</dbReference>
<keyword evidence="5" id="KW-1185">Reference proteome</keyword>
<feature type="compositionally biased region" description="Basic and acidic residues" evidence="3">
    <location>
        <begin position="131"/>
        <end position="142"/>
    </location>
</feature>
<keyword evidence="2" id="KW-0963">Cytoplasm</keyword>
<dbReference type="PANTHER" id="PTHR15913:SF0">
    <property type="entry name" value="MASPARDIN"/>
    <property type="match status" value="1"/>
</dbReference>
<dbReference type="InterPro" id="IPR026151">
    <property type="entry name" value="Maspardin"/>
</dbReference>
<evidence type="ECO:0000256" key="1">
    <source>
        <dbReference type="ARBA" id="ARBA00004496"/>
    </source>
</evidence>
<name>A0A445KJD0_GLYSO</name>
<evidence type="ECO:0008006" key="6">
    <source>
        <dbReference type="Google" id="ProtNLM"/>
    </source>
</evidence>
<dbReference type="EMBL" id="QZWG01000005">
    <property type="protein sequence ID" value="RZC11058.1"/>
    <property type="molecule type" value="Genomic_DNA"/>
</dbReference>
<protein>
    <recommendedName>
        <fullName evidence="6">Maspardin</fullName>
    </recommendedName>
</protein>
<evidence type="ECO:0000313" key="5">
    <source>
        <dbReference type="Proteomes" id="UP000289340"/>
    </source>
</evidence>
<comment type="subcellular location">
    <subcellularLocation>
        <location evidence="1">Cytoplasm</location>
    </subcellularLocation>
</comment>
<reference evidence="4 5" key="1">
    <citation type="submission" date="2018-09" db="EMBL/GenBank/DDBJ databases">
        <title>A high-quality reference genome of wild soybean provides a powerful tool to mine soybean genomes.</title>
        <authorList>
            <person name="Xie M."/>
            <person name="Chung C.Y.L."/>
            <person name="Li M.-W."/>
            <person name="Wong F.-L."/>
            <person name="Chan T.-F."/>
            <person name="Lam H.-M."/>
        </authorList>
    </citation>
    <scope>NUCLEOTIDE SEQUENCE [LARGE SCALE GENOMIC DNA]</scope>
    <source>
        <strain evidence="5">cv. W05</strain>
        <tissue evidence="4">Hypocotyl of etiolated seedlings</tissue>
    </source>
</reference>
<evidence type="ECO:0000256" key="3">
    <source>
        <dbReference type="SAM" id="MobiDB-lite"/>
    </source>
</evidence>
<accession>A0A445KJD0</accession>
<feature type="compositionally biased region" description="Polar residues" evidence="3">
    <location>
        <begin position="116"/>
        <end position="130"/>
    </location>
</feature>
<dbReference type="PANTHER" id="PTHR15913">
    <property type="entry name" value="ACID CLUSTER PROTEIN 33"/>
    <property type="match status" value="1"/>
</dbReference>
<sequence length="156" mass="17377">LKTNDYCAIPQQLRDQLGERYPEARRAYLKTGGDFPFLSKTGGDFPFLSRPDEDNLHLQLHLRRVDVEARPDLVHNVPKGDIGGSPGKENNRDGSDKSHKDDKGGSENPPAKYEINPTSPESSGSGNLDKQTLDSSERFHLDHELTLYAFPGGFTR</sequence>